<feature type="domain" description="RRM" evidence="7">
    <location>
        <begin position="81"/>
        <end position="152"/>
    </location>
</feature>
<reference evidence="8 9" key="1">
    <citation type="submission" date="2020-02" db="EMBL/GenBank/DDBJ databases">
        <title>Esox lucius (northern pike) genome, fEsoLuc1, primary haplotype.</title>
        <authorList>
            <person name="Myers G."/>
            <person name="Karagic N."/>
            <person name="Meyer A."/>
            <person name="Pippel M."/>
            <person name="Reichard M."/>
            <person name="Winkler S."/>
            <person name="Tracey A."/>
            <person name="Sims Y."/>
            <person name="Howe K."/>
            <person name="Rhie A."/>
            <person name="Formenti G."/>
            <person name="Durbin R."/>
            <person name="Fedrigo O."/>
            <person name="Jarvis E.D."/>
        </authorList>
    </citation>
    <scope>NUCLEOTIDE SEQUENCE [LARGE SCALE GENOMIC DNA]</scope>
</reference>
<dbReference type="Proteomes" id="UP000265140">
    <property type="component" value="Chromosome 24"/>
</dbReference>
<evidence type="ECO:0000313" key="8">
    <source>
        <dbReference type="Ensembl" id="ENSELUP00000095437.1"/>
    </source>
</evidence>
<sequence length="377" mass="41645">MSYFFVSPFLVFEASFLSNNKSFLGHLLFLLPPQDAHTFFLKTGSQTTPIQGTGNMDLSPTTSSLMAGNVTNKTDPRSLNSRVFIGNLNTLLVTKADVEAIFSKYGKIVGCSVHKGFAFVQYANERNARAAVAGEDGRMIVGQVLDINLAGEPKPHRSKTVKRSAGDMYSSSFDLDYDFQRDYYDRMYSYQSRVPPPPPPLSRAVIPSKRPRVSMGGGGGAGGVGGVSRRTKTSFSSSTARSSQNQNRISTSTSRTMKADDLQTIKRELTQIKHKVDYLLDSLERMEKDHSKKSDIKSSGKPEPGEVSPLHCGGKKESLKRERERESHSEEEEGDLLEEEEEEVKSRGREDEEEEEGEEGEQEEGEDDGDSANGDDS</sequence>
<feature type="compositionally biased region" description="Basic and acidic residues" evidence="6">
    <location>
        <begin position="314"/>
        <end position="328"/>
    </location>
</feature>
<evidence type="ECO:0000256" key="1">
    <source>
        <dbReference type="ARBA" id="ARBA00008631"/>
    </source>
</evidence>
<feature type="compositionally biased region" description="Acidic residues" evidence="6">
    <location>
        <begin position="351"/>
        <end position="377"/>
    </location>
</feature>
<dbReference type="InterPro" id="IPR035979">
    <property type="entry name" value="RBD_domain_sf"/>
</dbReference>
<organism evidence="8 9">
    <name type="scientific">Esox lucius</name>
    <name type="common">Northern pike</name>
    <dbReference type="NCBI Taxonomy" id="8010"/>
    <lineage>
        <taxon>Eukaryota</taxon>
        <taxon>Metazoa</taxon>
        <taxon>Chordata</taxon>
        <taxon>Craniata</taxon>
        <taxon>Vertebrata</taxon>
        <taxon>Euteleostomi</taxon>
        <taxon>Actinopterygii</taxon>
        <taxon>Neopterygii</taxon>
        <taxon>Teleostei</taxon>
        <taxon>Protacanthopterygii</taxon>
        <taxon>Esociformes</taxon>
        <taxon>Esocidae</taxon>
        <taxon>Esox</taxon>
    </lineage>
</organism>
<feature type="compositionally biased region" description="Polar residues" evidence="6">
    <location>
        <begin position="244"/>
        <end position="256"/>
    </location>
</feature>
<comment type="similarity">
    <text evidence="1">Belongs to the RRM HNRPC family. RALY subfamily.</text>
</comment>
<keyword evidence="2 5" id="KW-0694">RNA-binding</keyword>
<feature type="compositionally biased region" description="Low complexity" evidence="6">
    <location>
        <begin position="233"/>
        <end position="243"/>
    </location>
</feature>
<evidence type="ECO:0000256" key="2">
    <source>
        <dbReference type="ARBA" id="ARBA00022884"/>
    </source>
</evidence>
<dbReference type="AlphaFoldDB" id="A0AAY5L9K2"/>
<evidence type="ECO:0000256" key="6">
    <source>
        <dbReference type="SAM" id="MobiDB-lite"/>
    </source>
</evidence>
<dbReference type="SMART" id="SM00360">
    <property type="entry name" value="RRM"/>
    <property type="match status" value="1"/>
</dbReference>
<evidence type="ECO:0000313" key="9">
    <source>
        <dbReference type="Proteomes" id="UP000265140"/>
    </source>
</evidence>
<dbReference type="PANTHER" id="PTHR13968:SF3">
    <property type="entry name" value="HETEROGENEOUS NUCLEAR RIBONUCLEOPROTEINS C1_C2"/>
    <property type="match status" value="1"/>
</dbReference>
<feature type="region of interest" description="Disordered" evidence="6">
    <location>
        <begin position="289"/>
        <end position="377"/>
    </location>
</feature>
<feature type="compositionally biased region" description="Basic and acidic residues" evidence="6">
    <location>
        <begin position="289"/>
        <end position="304"/>
    </location>
</feature>
<evidence type="ECO:0000256" key="3">
    <source>
        <dbReference type="ARBA" id="ARBA00023054"/>
    </source>
</evidence>
<reference evidence="8" key="3">
    <citation type="submission" date="2025-09" db="UniProtKB">
        <authorList>
            <consortium name="Ensembl"/>
        </authorList>
    </citation>
    <scope>IDENTIFICATION</scope>
</reference>
<evidence type="ECO:0000259" key="7">
    <source>
        <dbReference type="PROSITE" id="PS50102"/>
    </source>
</evidence>
<dbReference type="FunFam" id="3.30.70.330:FF:000019">
    <property type="entry name" value="heterogeneous nuclear ribonucleoproteins C1/C2 isoform X1"/>
    <property type="match status" value="1"/>
</dbReference>
<dbReference type="GO" id="GO:0003723">
    <property type="term" value="F:RNA binding"/>
    <property type="evidence" value="ECO:0007669"/>
    <property type="project" value="UniProtKB-UniRule"/>
</dbReference>
<name>A0AAY5L9K2_ESOLU</name>
<accession>A0AAY5L9K2</accession>
<keyword evidence="3" id="KW-0175">Coiled coil</keyword>
<proteinExistence type="inferred from homology"/>
<dbReference type="Pfam" id="PF00076">
    <property type="entry name" value="RRM_1"/>
    <property type="match status" value="1"/>
</dbReference>
<comment type="function">
    <text evidence="4">Binds pre-mRNA and nucleates the assembly of 40S hnRNP particles. Interacts with poly-U tracts in the 3'-UTR or 5'-UTR of mRNA and modulates the stability and the level of translation of bound mRNA molecules. Single HNRNPC tetramers bind 230-240 nucleotides. Trimers of HNRNPC tetramers bind 700 nucleotides. May play a role in the early steps of spliceosome assembly and pre-mRNA splicing. N6-methyladenosine (m6A) has been shown to alter the local structure in mRNAs and long non-coding RNAs (lncRNAs) via a mechanism named 'm(6)A-switch', facilitating binding of HNRNPC, leading to regulation of mRNA splicing.</text>
</comment>
<dbReference type="GO" id="GO:0005634">
    <property type="term" value="C:nucleus"/>
    <property type="evidence" value="ECO:0007669"/>
    <property type="project" value="TreeGrafter"/>
</dbReference>
<dbReference type="InterPro" id="IPR051186">
    <property type="entry name" value="RRM_HNRPC/RALY_subfam"/>
</dbReference>
<keyword evidence="9" id="KW-1185">Reference proteome</keyword>
<dbReference type="InterPro" id="IPR012677">
    <property type="entry name" value="Nucleotide-bd_a/b_plait_sf"/>
</dbReference>
<dbReference type="CDD" id="cd12603">
    <property type="entry name" value="RRM_hnRNPC"/>
    <property type="match status" value="1"/>
</dbReference>
<dbReference type="Gene3D" id="3.30.70.330">
    <property type="match status" value="1"/>
</dbReference>
<dbReference type="PANTHER" id="PTHR13968">
    <property type="entry name" value="HETEROGENEOUS NUCLEAR RIBONUCLEOPROTEIN"/>
    <property type="match status" value="1"/>
</dbReference>
<dbReference type="PROSITE" id="PS50102">
    <property type="entry name" value="RRM"/>
    <property type="match status" value="1"/>
</dbReference>
<dbReference type="GeneTree" id="ENSGT00940000156907"/>
<dbReference type="SUPFAM" id="SSF54928">
    <property type="entry name" value="RNA-binding domain, RBD"/>
    <property type="match status" value="1"/>
</dbReference>
<feature type="region of interest" description="Disordered" evidence="6">
    <location>
        <begin position="190"/>
        <end position="258"/>
    </location>
</feature>
<evidence type="ECO:0000256" key="4">
    <source>
        <dbReference type="ARBA" id="ARBA00045185"/>
    </source>
</evidence>
<protein>
    <recommendedName>
        <fullName evidence="7">RRM domain-containing protein</fullName>
    </recommendedName>
</protein>
<dbReference type="Ensembl" id="ENSELUT00000097321.1">
    <property type="protein sequence ID" value="ENSELUP00000095437.1"/>
    <property type="gene ID" value="ENSELUG00000007714.3"/>
</dbReference>
<evidence type="ECO:0000256" key="5">
    <source>
        <dbReference type="PROSITE-ProRule" id="PRU00176"/>
    </source>
</evidence>
<reference evidence="8" key="2">
    <citation type="submission" date="2025-08" db="UniProtKB">
        <authorList>
            <consortium name="Ensembl"/>
        </authorList>
    </citation>
    <scope>IDENTIFICATION</scope>
</reference>
<feature type="compositionally biased region" description="Gly residues" evidence="6">
    <location>
        <begin position="215"/>
        <end position="226"/>
    </location>
</feature>
<dbReference type="InterPro" id="IPR000504">
    <property type="entry name" value="RRM_dom"/>
</dbReference>
<feature type="compositionally biased region" description="Acidic residues" evidence="6">
    <location>
        <begin position="329"/>
        <end position="343"/>
    </location>
</feature>